<name>A0A1M5VGN6_9BACT</name>
<keyword evidence="1 2" id="KW-0732">Signal</keyword>
<accession>A0A1M5VGN6</accession>
<evidence type="ECO:0000313" key="3">
    <source>
        <dbReference type="EMBL" id="SHH74361.1"/>
    </source>
</evidence>
<dbReference type="STRING" id="947013.SAMN04488109_5090"/>
<dbReference type="Gene3D" id="2.130.10.130">
    <property type="entry name" value="Integrin alpha, N-terminal"/>
    <property type="match status" value="2"/>
</dbReference>
<dbReference type="RefSeq" id="WP_073140089.1">
    <property type="nucleotide sequence ID" value="NZ_FQWQ01000004.1"/>
</dbReference>
<keyword evidence="4" id="KW-1185">Reference proteome</keyword>
<gene>
    <name evidence="3" type="ORF">SAMN04488109_5090</name>
</gene>
<feature type="chain" id="PRO_5009914421" evidence="2">
    <location>
        <begin position="20"/>
        <end position="380"/>
    </location>
</feature>
<dbReference type="PANTHER" id="PTHR44103">
    <property type="entry name" value="PROPROTEIN CONVERTASE P"/>
    <property type="match status" value="1"/>
</dbReference>
<protein>
    <submittedName>
        <fullName evidence="3">Repeat domain-containing protein</fullName>
    </submittedName>
</protein>
<evidence type="ECO:0000256" key="2">
    <source>
        <dbReference type="SAM" id="SignalP"/>
    </source>
</evidence>
<evidence type="ECO:0000313" key="4">
    <source>
        <dbReference type="Proteomes" id="UP000184212"/>
    </source>
</evidence>
<evidence type="ECO:0000256" key="1">
    <source>
        <dbReference type="ARBA" id="ARBA00022729"/>
    </source>
</evidence>
<dbReference type="InterPro" id="IPR028994">
    <property type="entry name" value="Integrin_alpha_N"/>
</dbReference>
<feature type="signal peptide" evidence="2">
    <location>
        <begin position="1"/>
        <end position="19"/>
    </location>
</feature>
<sequence>MKAGTTTLILTLCILQANAQPGPSAQATAALKFTKVQIASENFESAEVFDVNGDAHPDIVSGSYWYKGPDFKFKYFIGDVRREGEYYDDFSTIPYDVNEDGKMDFITGGWWGNNIRWRENPGNEGPWPEHIIAATGNVETTRAWDVDGDGKPEIVPNTPGKALYYYQKDNGKPTFTAHKVIDQHGHGLGFGDVNGDGRGDFVISTGWVEAPVISGGSWIFHAEFDIGQGSVPMIVADVNQDGLNDFIVGHAHDYGLVWYEQKMEKRTRRWIQHPIDLLHSQFHAMLWTDLDNDGRNELITGKRYRAHNEKDPGTFDNIGLYYFVWNGEGFAKQVISHGPLGEGKGTGIYFAVADVDGNTWKDIVVAGKDGLFVFYNHGRK</sequence>
<dbReference type="InterPro" id="IPR013517">
    <property type="entry name" value="FG-GAP"/>
</dbReference>
<dbReference type="SUPFAM" id="SSF69318">
    <property type="entry name" value="Integrin alpha N-terminal domain"/>
    <property type="match status" value="1"/>
</dbReference>
<dbReference type="Pfam" id="PF13517">
    <property type="entry name" value="FG-GAP_3"/>
    <property type="match status" value="2"/>
</dbReference>
<reference evidence="3 4" key="1">
    <citation type="submission" date="2016-11" db="EMBL/GenBank/DDBJ databases">
        <authorList>
            <person name="Jaros S."/>
            <person name="Januszkiewicz K."/>
            <person name="Wedrychowicz H."/>
        </authorList>
    </citation>
    <scope>NUCLEOTIDE SEQUENCE [LARGE SCALE GENOMIC DNA]</scope>
    <source>
        <strain evidence="3 4">DSM 24574</strain>
    </source>
</reference>
<dbReference type="EMBL" id="FQWQ01000004">
    <property type="protein sequence ID" value="SHH74361.1"/>
    <property type="molecule type" value="Genomic_DNA"/>
</dbReference>
<dbReference type="AlphaFoldDB" id="A0A1M5VGN6"/>
<dbReference type="Proteomes" id="UP000184212">
    <property type="component" value="Unassembled WGS sequence"/>
</dbReference>
<dbReference type="PANTHER" id="PTHR44103:SF1">
    <property type="entry name" value="PROPROTEIN CONVERTASE P"/>
    <property type="match status" value="1"/>
</dbReference>
<organism evidence="3 4">
    <name type="scientific">Chryseolinea serpens</name>
    <dbReference type="NCBI Taxonomy" id="947013"/>
    <lineage>
        <taxon>Bacteria</taxon>
        <taxon>Pseudomonadati</taxon>
        <taxon>Bacteroidota</taxon>
        <taxon>Cytophagia</taxon>
        <taxon>Cytophagales</taxon>
        <taxon>Fulvivirgaceae</taxon>
        <taxon>Chryseolinea</taxon>
    </lineage>
</organism>
<dbReference type="OrthoDB" id="9816120at2"/>
<proteinExistence type="predicted"/>